<feature type="compositionally biased region" description="Basic and acidic residues" evidence="1">
    <location>
        <begin position="157"/>
        <end position="177"/>
    </location>
</feature>
<feature type="compositionally biased region" description="Basic residues" evidence="1">
    <location>
        <begin position="61"/>
        <end position="82"/>
    </location>
</feature>
<keyword evidence="2" id="KW-0378">Hydrolase</keyword>
<feature type="compositionally biased region" description="Basic residues" evidence="1">
    <location>
        <begin position="9"/>
        <end position="18"/>
    </location>
</feature>
<feature type="compositionally biased region" description="Low complexity" evidence="1">
    <location>
        <begin position="178"/>
        <end position="189"/>
    </location>
</feature>
<name>A0A6J4SYQ1_9ACTN</name>
<proteinExistence type="predicted"/>
<feature type="compositionally biased region" description="Low complexity" evidence="1">
    <location>
        <begin position="227"/>
        <end position="243"/>
    </location>
</feature>
<feature type="compositionally biased region" description="Basic and acidic residues" evidence="1">
    <location>
        <begin position="83"/>
        <end position="102"/>
    </location>
</feature>
<feature type="compositionally biased region" description="Basic residues" evidence="1">
    <location>
        <begin position="291"/>
        <end position="300"/>
    </location>
</feature>
<feature type="compositionally biased region" description="Basic residues" evidence="1">
    <location>
        <begin position="215"/>
        <end position="226"/>
    </location>
</feature>
<feature type="compositionally biased region" description="Basic and acidic residues" evidence="1">
    <location>
        <begin position="269"/>
        <end position="281"/>
    </location>
</feature>
<organism evidence="2">
    <name type="scientific">uncultured Solirubrobacteraceae bacterium</name>
    <dbReference type="NCBI Taxonomy" id="1162706"/>
    <lineage>
        <taxon>Bacteria</taxon>
        <taxon>Bacillati</taxon>
        <taxon>Actinomycetota</taxon>
        <taxon>Thermoleophilia</taxon>
        <taxon>Solirubrobacterales</taxon>
        <taxon>Solirubrobacteraceae</taxon>
        <taxon>environmental samples</taxon>
    </lineage>
</organism>
<feature type="region of interest" description="Disordered" evidence="1">
    <location>
        <begin position="1"/>
        <end position="315"/>
    </location>
</feature>
<dbReference type="EC" id="3.1.4.46" evidence="2"/>
<dbReference type="GO" id="GO:0008889">
    <property type="term" value="F:glycerophosphodiester phosphodiesterase activity"/>
    <property type="evidence" value="ECO:0007669"/>
    <property type="project" value="UniProtKB-EC"/>
</dbReference>
<reference evidence="2" key="1">
    <citation type="submission" date="2020-02" db="EMBL/GenBank/DDBJ databases">
        <authorList>
            <person name="Meier V. D."/>
        </authorList>
    </citation>
    <scope>NUCLEOTIDE SEQUENCE</scope>
    <source>
        <strain evidence="2">AVDCRST_MAG85</strain>
    </source>
</reference>
<sequence length="315" mass="35585">APIDPPHPRPPRRPRPAVRRPGEPVARAPRPEHRPSGRGDRSAVEHDVRAEDRAGEGLRRARDRRARDLRRRARRHPRRHRRPHDERQGPGRRDDAHRDPAARRGALVRAGLWHVSRPAGLRLRLPRPRDGRPQAAEGSEEEAPVQRLGLHGSDATRGPRDVPRRAHQHRDQGDRSGDGAVRARAGRAAGRVRPRRRHDRRLVHRQRDRGVQALRARHQHRGRHGPGRPVLGERAGTAPGRAEPAPPGAAGPDHAQRPDDRHARVRQARPRERPGRPRLDDQQAFGDGVAARHRRRRRHDRPAGAARAGARRAPL</sequence>
<feature type="compositionally biased region" description="Low complexity" evidence="1">
    <location>
        <begin position="103"/>
        <end position="123"/>
    </location>
</feature>
<protein>
    <submittedName>
        <fullName evidence="2">Glycerophosphoryl diester phosphodiesterase</fullName>
        <ecNumber evidence="2">3.1.4.46</ecNumber>
    </submittedName>
</protein>
<dbReference type="EMBL" id="CADCVT010000239">
    <property type="protein sequence ID" value="CAA9508660.1"/>
    <property type="molecule type" value="Genomic_DNA"/>
</dbReference>
<feature type="non-terminal residue" evidence="2">
    <location>
        <position position="1"/>
    </location>
</feature>
<dbReference type="AlphaFoldDB" id="A0A6J4SYQ1"/>
<gene>
    <name evidence="2" type="ORF">AVDCRST_MAG85-2204</name>
</gene>
<evidence type="ECO:0000313" key="2">
    <source>
        <dbReference type="EMBL" id="CAA9508660.1"/>
    </source>
</evidence>
<evidence type="ECO:0000256" key="1">
    <source>
        <dbReference type="SAM" id="MobiDB-lite"/>
    </source>
</evidence>
<feature type="compositionally biased region" description="Basic and acidic residues" evidence="1">
    <location>
        <begin position="29"/>
        <end position="60"/>
    </location>
</feature>
<accession>A0A6J4SYQ1</accession>
<feature type="compositionally biased region" description="Low complexity" evidence="1">
    <location>
        <begin position="303"/>
        <end position="315"/>
    </location>
</feature>
<feature type="compositionally biased region" description="Basic residues" evidence="1">
    <location>
        <begin position="190"/>
        <end position="207"/>
    </location>
</feature>
<feature type="non-terminal residue" evidence="2">
    <location>
        <position position="315"/>
    </location>
</feature>